<reference evidence="3" key="1">
    <citation type="submission" date="2022-07" db="EMBL/GenBank/DDBJ databases">
        <authorList>
            <person name="Trinca V."/>
            <person name="Uliana J.V.C."/>
            <person name="Torres T.T."/>
            <person name="Ward R.J."/>
            <person name="Monesi N."/>
        </authorList>
    </citation>
    <scope>NUCLEOTIDE SEQUENCE</scope>
    <source>
        <strain evidence="3">HSMRA1968</strain>
        <tissue evidence="3">Whole embryos</tissue>
    </source>
</reference>
<accession>A0A9Q0NBQ1</accession>
<evidence type="ECO:0000313" key="3">
    <source>
        <dbReference type="EMBL" id="KAJ6646399.1"/>
    </source>
</evidence>
<gene>
    <name evidence="3" type="primary">MKRN2OS</name>
    <name evidence="3" type="ORF">Bhyg_01610</name>
</gene>
<evidence type="ECO:0000313" key="4">
    <source>
        <dbReference type="Proteomes" id="UP001151699"/>
    </source>
</evidence>
<dbReference type="InterPro" id="IPR032016">
    <property type="entry name" value="MKRN2OS-like"/>
</dbReference>
<dbReference type="EMBL" id="WJQU01000001">
    <property type="protein sequence ID" value="KAJ6646399.1"/>
    <property type="molecule type" value="Genomic_DNA"/>
</dbReference>
<feature type="domain" description="MKRN2 opposite strand protein-like N-terminal" evidence="2">
    <location>
        <begin position="9"/>
        <end position="37"/>
    </location>
</feature>
<dbReference type="Pfam" id="PF22795">
    <property type="entry name" value="DUF4796_N"/>
    <property type="match status" value="1"/>
</dbReference>
<dbReference type="OrthoDB" id="10065749at2759"/>
<dbReference type="PANTHER" id="PTHR33963:SF2">
    <property type="entry name" value="MKRN2 OPPOSITE STRAND PROTEIN"/>
    <property type="match status" value="1"/>
</dbReference>
<proteinExistence type="predicted"/>
<protein>
    <submittedName>
        <fullName evidence="3">MKRN2 opposite strand protein</fullName>
    </submittedName>
</protein>
<sequence length="215" mass="24657">MLGINMADPGILCYQHCGPKVFCLALSEKCPCCSMSLGSTNMKLPPFRLPYPFVEPRPCSIILKPTEGDFLNDYYNFMDLHIGVTTSTGVIVEYDKDGIRRTYNKGKNSPWAQSLLVDTICDGWMEHWDAVLDETCMQKRWLSDEYQEITHNCYTFVLAFLRNLNYSRLSSAAQSKTLFCEKYICPRTTAAGKYISLYRKIRDNGHYIHPTDKTV</sequence>
<evidence type="ECO:0000259" key="1">
    <source>
        <dbReference type="Pfam" id="PF16044"/>
    </source>
</evidence>
<comment type="caution">
    <text evidence="3">The sequence shown here is derived from an EMBL/GenBank/DDBJ whole genome shotgun (WGS) entry which is preliminary data.</text>
</comment>
<dbReference type="Proteomes" id="UP001151699">
    <property type="component" value="Chromosome A"/>
</dbReference>
<organism evidence="3 4">
    <name type="scientific">Pseudolycoriella hygida</name>
    <dbReference type="NCBI Taxonomy" id="35572"/>
    <lineage>
        <taxon>Eukaryota</taxon>
        <taxon>Metazoa</taxon>
        <taxon>Ecdysozoa</taxon>
        <taxon>Arthropoda</taxon>
        <taxon>Hexapoda</taxon>
        <taxon>Insecta</taxon>
        <taxon>Pterygota</taxon>
        <taxon>Neoptera</taxon>
        <taxon>Endopterygota</taxon>
        <taxon>Diptera</taxon>
        <taxon>Nematocera</taxon>
        <taxon>Sciaroidea</taxon>
        <taxon>Sciaridae</taxon>
        <taxon>Pseudolycoriella</taxon>
    </lineage>
</organism>
<evidence type="ECO:0000259" key="2">
    <source>
        <dbReference type="Pfam" id="PF22795"/>
    </source>
</evidence>
<dbReference type="Pfam" id="PF16044">
    <property type="entry name" value="DUF4796_C"/>
    <property type="match status" value="1"/>
</dbReference>
<feature type="domain" description="MKRN2 opposite strand protein-like C-terminal" evidence="1">
    <location>
        <begin position="46"/>
        <end position="201"/>
    </location>
</feature>
<dbReference type="InterPro" id="IPR053922">
    <property type="entry name" value="MKRN2OS-like_N"/>
</dbReference>
<name>A0A9Q0NBQ1_9DIPT</name>
<dbReference type="PANTHER" id="PTHR33963">
    <property type="entry name" value="MKRN2 OPPOSITE STRAND PROTEIN"/>
    <property type="match status" value="1"/>
</dbReference>
<keyword evidence="4" id="KW-1185">Reference proteome</keyword>
<dbReference type="InterPro" id="IPR053921">
    <property type="entry name" value="MKRN2OS-like_C"/>
</dbReference>
<dbReference type="AlphaFoldDB" id="A0A9Q0NBQ1"/>